<dbReference type="EMBL" id="GBRH01259488">
    <property type="protein sequence ID" value="JAD38407.1"/>
    <property type="molecule type" value="Transcribed_RNA"/>
</dbReference>
<proteinExistence type="predicted"/>
<dbReference type="AlphaFoldDB" id="A0A0A8ZUA1"/>
<name>A0A0A8ZUA1_ARUDO</name>
<organism evidence="1">
    <name type="scientific">Arundo donax</name>
    <name type="common">Giant reed</name>
    <name type="synonym">Donax arundinaceus</name>
    <dbReference type="NCBI Taxonomy" id="35708"/>
    <lineage>
        <taxon>Eukaryota</taxon>
        <taxon>Viridiplantae</taxon>
        <taxon>Streptophyta</taxon>
        <taxon>Embryophyta</taxon>
        <taxon>Tracheophyta</taxon>
        <taxon>Spermatophyta</taxon>
        <taxon>Magnoliopsida</taxon>
        <taxon>Liliopsida</taxon>
        <taxon>Poales</taxon>
        <taxon>Poaceae</taxon>
        <taxon>PACMAD clade</taxon>
        <taxon>Arundinoideae</taxon>
        <taxon>Arundineae</taxon>
        <taxon>Arundo</taxon>
    </lineage>
</organism>
<accession>A0A0A8ZUA1</accession>
<sequence length="26" mass="3048">MARKEQCYLLMANKEFSLNLDSTLDN</sequence>
<evidence type="ECO:0000313" key="1">
    <source>
        <dbReference type="EMBL" id="JAD38407.1"/>
    </source>
</evidence>
<reference evidence="1" key="1">
    <citation type="submission" date="2014-09" db="EMBL/GenBank/DDBJ databases">
        <authorList>
            <person name="Magalhaes I.L.F."/>
            <person name="Oliveira U."/>
            <person name="Santos F.R."/>
            <person name="Vidigal T.H.D.A."/>
            <person name="Brescovit A.D."/>
            <person name="Santos A.J."/>
        </authorList>
    </citation>
    <scope>NUCLEOTIDE SEQUENCE</scope>
    <source>
        <tissue evidence="1">Shoot tissue taken approximately 20 cm above the soil surface</tissue>
    </source>
</reference>
<protein>
    <submittedName>
        <fullName evidence="1">Uncharacterized protein</fullName>
    </submittedName>
</protein>
<reference evidence="1" key="2">
    <citation type="journal article" date="2015" name="Data Brief">
        <title>Shoot transcriptome of the giant reed, Arundo donax.</title>
        <authorList>
            <person name="Barrero R.A."/>
            <person name="Guerrero F.D."/>
            <person name="Moolhuijzen P."/>
            <person name="Goolsby J.A."/>
            <person name="Tidwell J."/>
            <person name="Bellgard S.E."/>
            <person name="Bellgard M.I."/>
        </authorList>
    </citation>
    <scope>NUCLEOTIDE SEQUENCE</scope>
    <source>
        <tissue evidence="1">Shoot tissue taken approximately 20 cm above the soil surface</tissue>
    </source>
</reference>